<dbReference type="EMBL" id="KQ995696">
    <property type="protein sequence ID" value="KZV46164.1"/>
    <property type="molecule type" value="Genomic_DNA"/>
</dbReference>
<keyword evidence="2" id="KW-1185">Reference proteome</keyword>
<evidence type="ECO:0000313" key="1">
    <source>
        <dbReference type="EMBL" id="KZV46164.1"/>
    </source>
</evidence>
<evidence type="ECO:0000313" key="2">
    <source>
        <dbReference type="Proteomes" id="UP000250235"/>
    </source>
</evidence>
<gene>
    <name evidence="1" type="ORF">F511_21777</name>
</gene>
<organism evidence="1 2">
    <name type="scientific">Dorcoceras hygrometricum</name>
    <dbReference type="NCBI Taxonomy" id="472368"/>
    <lineage>
        <taxon>Eukaryota</taxon>
        <taxon>Viridiplantae</taxon>
        <taxon>Streptophyta</taxon>
        <taxon>Embryophyta</taxon>
        <taxon>Tracheophyta</taxon>
        <taxon>Spermatophyta</taxon>
        <taxon>Magnoliopsida</taxon>
        <taxon>eudicotyledons</taxon>
        <taxon>Gunneridae</taxon>
        <taxon>Pentapetalae</taxon>
        <taxon>asterids</taxon>
        <taxon>lamiids</taxon>
        <taxon>Lamiales</taxon>
        <taxon>Gesneriaceae</taxon>
        <taxon>Didymocarpoideae</taxon>
        <taxon>Trichosporeae</taxon>
        <taxon>Loxocarpinae</taxon>
        <taxon>Dorcoceras</taxon>
    </lineage>
</organism>
<reference evidence="1 2" key="1">
    <citation type="journal article" date="2015" name="Proc. Natl. Acad. Sci. U.S.A.">
        <title>The resurrection genome of Boea hygrometrica: A blueprint for survival of dehydration.</title>
        <authorList>
            <person name="Xiao L."/>
            <person name="Yang G."/>
            <person name="Zhang L."/>
            <person name="Yang X."/>
            <person name="Zhao S."/>
            <person name="Ji Z."/>
            <person name="Zhou Q."/>
            <person name="Hu M."/>
            <person name="Wang Y."/>
            <person name="Chen M."/>
            <person name="Xu Y."/>
            <person name="Jin H."/>
            <person name="Xiao X."/>
            <person name="Hu G."/>
            <person name="Bao F."/>
            <person name="Hu Y."/>
            <person name="Wan P."/>
            <person name="Li L."/>
            <person name="Deng X."/>
            <person name="Kuang T."/>
            <person name="Xiang C."/>
            <person name="Zhu J.K."/>
            <person name="Oliver M.J."/>
            <person name="He Y."/>
        </authorList>
    </citation>
    <scope>NUCLEOTIDE SEQUENCE [LARGE SCALE GENOMIC DNA]</scope>
    <source>
        <strain evidence="2">cv. XS01</strain>
    </source>
</reference>
<dbReference type="AlphaFoldDB" id="A0A2Z7CNH9"/>
<protein>
    <submittedName>
        <fullName evidence="1">Uncharacterized protein</fullName>
    </submittedName>
</protein>
<dbReference type="Proteomes" id="UP000250235">
    <property type="component" value="Unassembled WGS sequence"/>
</dbReference>
<name>A0A2Z7CNH9_9LAMI</name>
<sequence>MLATADILKSFLVTSSSFVVCNTATGTHFNECTCCAPAELSSSADCDDITADVIIADSRSCASSQLLIVMTSSLLLIASSRIYADVITADVPTYLNAVV</sequence>
<accession>A0A2Z7CNH9</accession>
<proteinExistence type="predicted"/>